<sequence length="107" mass="12640">MFLYFRKSTTSQLHCFHSTTRQKWRPNSLRLYLSQIYWTPHLRHHQFVLMDIFTLTGITTKENLQTTPTQQHSTSRLISGRLLSIASYLQRYHVPATLSNLSSFVLI</sequence>
<organism evidence="1 2">
    <name type="scientific">Folsomia candida</name>
    <name type="common">Springtail</name>
    <dbReference type="NCBI Taxonomy" id="158441"/>
    <lineage>
        <taxon>Eukaryota</taxon>
        <taxon>Metazoa</taxon>
        <taxon>Ecdysozoa</taxon>
        <taxon>Arthropoda</taxon>
        <taxon>Hexapoda</taxon>
        <taxon>Collembola</taxon>
        <taxon>Entomobryomorpha</taxon>
        <taxon>Isotomoidea</taxon>
        <taxon>Isotomidae</taxon>
        <taxon>Proisotominae</taxon>
        <taxon>Folsomia</taxon>
    </lineage>
</organism>
<name>A0A226DQC4_FOLCA</name>
<dbReference type="Proteomes" id="UP000198287">
    <property type="component" value="Unassembled WGS sequence"/>
</dbReference>
<dbReference type="EMBL" id="LNIX01000013">
    <property type="protein sequence ID" value="OXA47280.1"/>
    <property type="molecule type" value="Genomic_DNA"/>
</dbReference>
<accession>A0A226DQC4</accession>
<keyword evidence="2" id="KW-1185">Reference proteome</keyword>
<reference evidence="1 2" key="1">
    <citation type="submission" date="2015-12" db="EMBL/GenBank/DDBJ databases">
        <title>The genome of Folsomia candida.</title>
        <authorList>
            <person name="Faddeeva A."/>
            <person name="Derks M.F."/>
            <person name="Anvar Y."/>
            <person name="Smit S."/>
            <person name="Van Straalen N."/>
            <person name="Roelofs D."/>
        </authorList>
    </citation>
    <scope>NUCLEOTIDE SEQUENCE [LARGE SCALE GENOMIC DNA]</scope>
    <source>
        <strain evidence="1 2">VU population</strain>
        <tissue evidence="1">Whole body</tissue>
    </source>
</reference>
<gene>
    <name evidence="1" type="ORF">Fcan01_17866</name>
</gene>
<proteinExistence type="predicted"/>
<dbReference type="AlphaFoldDB" id="A0A226DQC4"/>
<protein>
    <submittedName>
        <fullName evidence="1">Uncharacterized protein</fullName>
    </submittedName>
</protein>
<evidence type="ECO:0000313" key="2">
    <source>
        <dbReference type="Proteomes" id="UP000198287"/>
    </source>
</evidence>
<comment type="caution">
    <text evidence="1">The sequence shown here is derived from an EMBL/GenBank/DDBJ whole genome shotgun (WGS) entry which is preliminary data.</text>
</comment>
<evidence type="ECO:0000313" key="1">
    <source>
        <dbReference type="EMBL" id="OXA47280.1"/>
    </source>
</evidence>